<accession>A0A3S0KB22</accession>
<dbReference type="AlphaFoldDB" id="A0A3S0KB22"/>
<evidence type="ECO:0000313" key="3">
    <source>
        <dbReference type="Proteomes" id="UP000277766"/>
    </source>
</evidence>
<proteinExistence type="predicted"/>
<name>A0A3S0KB22_9DEIO</name>
<dbReference type="EMBL" id="RXPE01000014">
    <property type="protein sequence ID" value="RTR26666.1"/>
    <property type="molecule type" value="Genomic_DNA"/>
</dbReference>
<dbReference type="OrthoDB" id="68731at2"/>
<protein>
    <submittedName>
        <fullName evidence="2">Uncharacterized protein</fullName>
    </submittedName>
</protein>
<reference evidence="2 3" key="1">
    <citation type="submission" date="2018-12" db="EMBL/GenBank/DDBJ databases">
        <title>Deinococcus radiophilus ATCC 27603 genome sequencing and assembly.</title>
        <authorList>
            <person name="Maclea K.S."/>
            <person name="Maynard C.R."/>
        </authorList>
    </citation>
    <scope>NUCLEOTIDE SEQUENCE [LARGE SCALE GENOMIC DNA]</scope>
    <source>
        <strain evidence="2 3">ATCC 27603</strain>
    </source>
</reference>
<evidence type="ECO:0000313" key="2">
    <source>
        <dbReference type="EMBL" id="RTR26666.1"/>
    </source>
</evidence>
<comment type="caution">
    <text evidence="2">The sequence shown here is derived from an EMBL/GenBank/DDBJ whole genome shotgun (WGS) entry which is preliminary data.</text>
</comment>
<organism evidence="2 3">
    <name type="scientific">Deinococcus radiophilus</name>
    <dbReference type="NCBI Taxonomy" id="32062"/>
    <lineage>
        <taxon>Bacteria</taxon>
        <taxon>Thermotogati</taxon>
        <taxon>Deinococcota</taxon>
        <taxon>Deinococci</taxon>
        <taxon>Deinococcales</taxon>
        <taxon>Deinococcaceae</taxon>
        <taxon>Deinococcus</taxon>
    </lineage>
</organism>
<sequence>MHQAALGEHYLTDARQRMRALRDVGERTLTQLPESRQHHTARRKCRGQPPDAAAQANQGRS</sequence>
<dbReference type="RefSeq" id="WP_126352195.1">
    <property type="nucleotide sequence ID" value="NZ_CP086380.1"/>
</dbReference>
<dbReference type="Proteomes" id="UP000277766">
    <property type="component" value="Unassembled WGS sequence"/>
</dbReference>
<feature type="region of interest" description="Disordered" evidence="1">
    <location>
        <begin position="27"/>
        <end position="61"/>
    </location>
</feature>
<keyword evidence="3" id="KW-1185">Reference proteome</keyword>
<gene>
    <name evidence="2" type="ORF">EJ104_07800</name>
</gene>
<evidence type="ECO:0000256" key="1">
    <source>
        <dbReference type="SAM" id="MobiDB-lite"/>
    </source>
</evidence>